<protein>
    <submittedName>
        <fullName evidence="1">Uncharacterized protein</fullName>
    </submittedName>
</protein>
<proteinExistence type="predicted"/>
<name>X0XI45_9ZZZZ</name>
<accession>X0XI45</accession>
<evidence type="ECO:0000313" key="1">
    <source>
        <dbReference type="EMBL" id="GAG42815.1"/>
    </source>
</evidence>
<dbReference type="AlphaFoldDB" id="X0XI45"/>
<sequence>VYDQYAIITEATALTNCTGGYADTWDGTNQKLLTDDAPGMTLSGAPIGTLFLKDKTADQPYTVAMSDENRVTETTADRFAGRPFIITAKYGVTNYIRFTVTTNTTLDFKMLVFFEYRILNGGSLDIDT</sequence>
<reference evidence="1" key="1">
    <citation type="journal article" date="2014" name="Front. Microbiol.">
        <title>High frequency of phylogenetically diverse reductive dehalogenase-homologous genes in deep subseafloor sedimentary metagenomes.</title>
        <authorList>
            <person name="Kawai M."/>
            <person name="Futagami T."/>
            <person name="Toyoda A."/>
            <person name="Takaki Y."/>
            <person name="Nishi S."/>
            <person name="Hori S."/>
            <person name="Arai W."/>
            <person name="Tsubouchi T."/>
            <person name="Morono Y."/>
            <person name="Uchiyama I."/>
            <person name="Ito T."/>
            <person name="Fujiyama A."/>
            <person name="Inagaki F."/>
            <person name="Takami H."/>
        </authorList>
    </citation>
    <scope>NUCLEOTIDE SEQUENCE</scope>
    <source>
        <strain evidence="1">Expedition CK06-06</strain>
    </source>
</reference>
<comment type="caution">
    <text evidence="1">The sequence shown here is derived from an EMBL/GenBank/DDBJ whole genome shotgun (WGS) entry which is preliminary data.</text>
</comment>
<gene>
    <name evidence="1" type="ORF">S01H1_79716</name>
</gene>
<feature type="non-terminal residue" evidence="1">
    <location>
        <position position="1"/>
    </location>
</feature>
<organism evidence="1">
    <name type="scientific">marine sediment metagenome</name>
    <dbReference type="NCBI Taxonomy" id="412755"/>
    <lineage>
        <taxon>unclassified sequences</taxon>
        <taxon>metagenomes</taxon>
        <taxon>ecological metagenomes</taxon>
    </lineage>
</organism>
<dbReference type="EMBL" id="BARS01053766">
    <property type="protein sequence ID" value="GAG42815.1"/>
    <property type="molecule type" value="Genomic_DNA"/>
</dbReference>